<organism evidence="2 3">
    <name type="scientific">Jatrophihabitans cynanchi</name>
    <dbReference type="NCBI Taxonomy" id="2944128"/>
    <lineage>
        <taxon>Bacteria</taxon>
        <taxon>Bacillati</taxon>
        <taxon>Actinomycetota</taxon>
        <taxon>Actinomycetes</taxon>
        <taxon>Jatrophihabitantales</taxon>
        <taxon>Jatrophihabitantaceae</taxon>
        <taxon>Jatrophihabitans</taxon>
    </lineage>
</organism>
<dbReference type="InterPro" id="IPR000073">
    <property type="entry name" value="AB_hydrolase_1"/>
</dbReference>
<dbReference type="PANTHER" id="PTHR37017:SF11">
    <property type="entry name" value="ESTERASE_LIPASE_THIOESTERASE DOMAIN-CONTAINING PROTEIN"/>
    <property type="match status" value="1"/>
</dbReference>
<reference evidence="2" key="1">
    <citation type="submission" date="2022-05" db="EMBL/GenBank/DDBJ databases">
        <title>Jatrophihabitans sp. SB3-54 whole genome sequence.</title>
        <authorList>
            <person name="Suh M.K."/>
            <person name="Eom M.K."/>
            <person name="Kim J.S."/>
            <person name="Kim H.S."/>
            <person name="Do H.E."/>
            <person name="Shin Y.K."/>
            <person name="Lee J.-S."/>
        </authorList>
    </citation>
    <scope>NUCLEOTIDE SEQUENCE</scope>
    <source>
        <strain evidence="2">SB3-54</strain>
    </source>
</reference>
<evidence type="ECO:0000313" key="2">
    <source>
        <dbReference type="EMBL" id="WAX58453.1"/>
    </source>
</evidence>
<proteinExistence type="predicted"/>
<dbReference type="SUPFAM" id="SSF53474">
    <property type="entry name" value="alpha/beta-Hydrolases"/>
    <property type="match status" value="1"/>
</dbReference>
<dbReference type="GO" id="GO:0016787">
    <property type="term" value="F:hydrolase activity"/>
    <property type="evidence" value="ECO:0007669"/>
    <property type="project" value="UniProtKB-KW"/>
</dbReference>
<evidence type="ECO:0000259" key="1">
    <source>
        <dbReference type="Pfam" id="PF12697"/>
    </source>
</evidence>
<gene>
    <name evidence="2" type="ORF">M6B22_06735</name>
</gene>
<dbReference type="InterPro" id="IPR029058">
    <property type="entry name" value="AB_hydrolase_fold"/>
</dbReference>
<keyword evidence="2" id="KW-0378">Hydrolase</keyword>
<dbReference type="RefSeq" id="WP_269444994.1">
    <property type="nucleotide sequence ID" value="NZ_CP097463.1"/>
</dbReference>
<dbReference type="InterPro" id="IPR052897">
    <property type="entry name" value="Sec-Metab_Biosynth_Hydrolase"/>
</dbReference>
<name>A0ABY7K3G7_9ACTN</name>
<dbReference type="EMBL" id="CP097463">
    <property type="protein sequence ID" value="WAX58453.1"/>
    <property type="molecule type" value="Genomic_DNA"/>
</dbReference>
<dbReference type="Proteomes" id="UP001164693">
    <property type="component" value="Chromosome"/>
</dbReference>
<dbReference type="Gene3D" id="3.40.50.1820">
    <property type="entry name" value="alpha/beta hydrolase"/>
    <property type="match status" value="1"/>
</dbReference>
<evidence type="ECO:0000313" key="3">
    <source>
        <dbReference type="Proteomes" id="UP001164693"/>
    </source>
</evidence>
<accession>A0ABY7K3G7</accession>
<sequence>MDGPTVVLVHGSFHGGWCFAPLVAALATRGVAAVAVDLPSHASSVLPRPGLHADAAAVQQVLDACAGQVVLVGHSYGGSVITEAGVHPAVVHLVYLCALMPDGHESASDVLAPEAELADEGGPRPRPRITDGATYDKNGLMSIAPEVAARAFYGDCSPETVSWALPRLRPQPLGWVEDRPHAVAWRVRPSTYVVGADDLTIHPDLQRGWAKRCTRSVELSTGHSPFLSAIDRVSDLLVEIGRDAVAPV</sequence>
<dbReference type="Pfam" id="PF12697">
    <property type="entry name" value="Abhydrolase_6"/>
    <property type="match status" value="1"/>
</dbReference>
<keyword evidence="3" id="KW-1185">Reference proteome</keyword>
<feature type="domain" description="AB hydrolase-1" evidence="1">
    <location>
        <begin position="6"/>
        <end position="235"/>
    </location>
</feature>
<protein>
    <submittedName>
        <fullName evidence="2">Alpha/beta hydrolase</fullName>
    </submittedName>
</protein>
<dbReference type="PANTHER" id="PTHR37017">
    <property type="entry name" value="AB HYDROLASE-1 DOMAIN-CONTAINING PROTEIN-RELATED"/>
    <property type="match status" value="1"/>
</dbReference>